<comment type="caution">
    <text evidence="5">The sequence shown here is derived from an EMBL/GenBank/DDBJ whole genome shotgun (WGS) entry which is preliminary data.</text>
</comment>
<evidence type="ECO:0000259" key="2">
    <source>
        <dbReference type="Pfam" id="PF18370"/>
    </source>
</evidence>
<dbReference type="InterPro" id="IPR041624">
    <property type="entry name" value="RGI_lyase"/>
</dbReference>
<dbReference type="CDD" id="cd10318">
    <property type="entry name" value="RGL11"/>
    <property type="match status" value="1"/>
</dbReference>
<accession>A0A6V6YR96</accession>
<dbReference type="Proteomes" id="UP000530060">
    <property type="component" value="Unassembled WGS sequence"/>
</dbReference>
<dbReference type="InterPro" id="IPR034641">
    <property type="entry name" value="RGL11"/>
</dbReference>
<dbReference type="SUPFAM" id="SSF69318">
    <property type="entry name" value="Integrin alpha N-terminal domain"/>
    <property type="match status" value="1"/>
</dbReference>
<dbReference type="EMBL" id="CAIJDP010000058">
    <property type="protein sequence ID" value="CAD0001926.1"/>
    <property type="molecule type" value="Genomic_DNA"/>
</dbReference>
<evidence type="ECO:0000313" key="5">
    <source>
        <dbReference type="EMBL" id="CAD0001926.1"/>
    </source>
</evidence>
<dbReference type="GO" id="GO:0102210">
    <property type="term" value="F:rhamnogalacturonan endolyase activity"/>
    <property type="evidence" value="ECO:0007669"/>
    <property type="project" value="UniProtKB-EC"/>
</dbReference>
<dbReference type="PANTHER" id="PTHR43118">
    <property type="entry name" value="RHAMNOGALACTURONAN LYASE (EUROFUNG)"/>
    <property type="match status" value="1"/>
</dbReference>
<dbReference type="RefSeq" id="WP_180908005.1">
    <property type="nucleotide sequence ID" value="NZ_CAIJDP010000058.1"/>
</dbReference>
<organism evidence="5 6">
    <name type="scientific">Flavobacterium salmonis</name>
    <dbReference type="NCBI Taxonomy" id="2654844"/>
    <lineage>
        <taxon>Bacteria</taxon>
        <taxon>Pseudomonadati</taxon>
        <taxon>Bacteroidota</taxon>
        <taxon>Flavobacteriia</taxon>
        <taxon>Flavobacteriales</taxon>
        <taxon>Flavobacteriaceae</taxon>
        <taxon>Flavobacterium</taxon>
    </lineage>
</organism>
<dbReference type="Gene3D" id="2.60.40.10">
    <property type="entry name" value="Immunoglobulins"/>
    <property type="match status" value="1"/>
</dbReference>
<dbReference type="Pfam" id="PF21348">
    <property type="entry name" value="RGL11_C"/>
    <property type="match status" value="1"/>
</dbReference>
<dbReference type="InterPro" id="IPR049366">
    <property type="entry name" value="RGL11_C"/>
</dbReference>
<gene>
    <name evidence="5" type="primary">yesW_1</name>
    <name evidence="5" type="ORF">FLAT13_00813</name>
</gene>
<dbReference type="Pfam" id="PF18962">
    <property type="entry name" value="Por_Secre_tail"/>
    <property type="match status" value="1"/>
</dbReference>
<dbReference type="Pfam" id="PF18370">
    <property type="entry name" value="RGI_lyase"/>
    <property type="match status" value="1"/>
</dbReference>
<dbReference type="InterPro" id="IPR026444">
    <property type="entry name" value="Secre_tail"/>
</dbReference>
<evidence type="ECO:0000313" key="6">
    <source>
        <dbReference type="Proteomes" id="UP000530060"/>
    </source>
</evidence>
<dbReference type="AlphaFoldDB" id="A0A6V6YR96"/>
<keyword evidence="6" id="KW-1185">Reference proteome</keyword>
<protein>
    <submittedName>
        <fullName evidence="5">Rhamnogalacturonan endolyase YesW</fullName>
        <ecNumber evidence="5">4.2.2.23</ecNumber>
    </submittedName>
</protein>
<dbReference type="InterPro" id="IPR013783">
    <property type="entry name" value="Ig-like_fold"/>
</dbReference>
<sequence length="711" mass="77681">MNPKTTNFFLKKAVLLLLFFIGITTDIYAQRTVEKLNHGLISMRLNANQVYVGWRMLGTEPTDVSYNLYCDDVKISVSPFVNTTNYTHNVTTNGVYSVRAVINGIEENNSETAVVWANPYLDIAMQVPAGGTTPDGLAYTYDVNDCSVGDVDGDGQYEIFVKWDPTNSKDNSLTGYTGNVYMDCYRLDGTHLWRIDLGKNIRAGAHYTQFIVYDLDSDGKAELACRTSDGTIDGTGVVIGDGTADYRVHDSASKSFGFVLTGPEFLTVFNGQTGKAMASTNYLPARGTVSSWGDSYGNRVDRFVAAVAYLDGSKPSLVMGRGYYTRLVRVAWDWRDNTLSQRWIFDSAASGNSAYAGMGNHQMTVGDSDADGKDEIFNGSSAINDDGTKLYANSLGHGDALHMSDMDPDLPGMEIWQCLEEPAKYKTNGLVFLDAKTGSTIWGIPGTGDVGRCNAADINPLIKGYECWGSTGGVNYLMDCKGNLISNSKPSQNFSIWWDGDLNRELLDSNKIDKWNHLISKSVNLLTATGYSSNNTTKSTPCLSADIFGDWREEVIFRKTDNTSIRIYTTSIPTTNRLYTLMHDTQYRAAIAWQNSGYNQPPHPGFYLGVDMAAQTQPNIVATTATLGNDDFSIAPSSVNAVLYPNPASQTFTITALGKFTYTIYNLSGQKIGSGKGENQTEVGAIADASGVYIITVKSEKGTSTIKLIKE</sequence>
<dbReference type="NCBIfam" id="TIGR04183">
    <property type="entry name" value="Por_Secre_tail"/>
    <property type="match status" value="1"/>
</dbReference>
<keyword evidence="5" id="KW-0456">Lyase</keyword>
<keyword evidence="1" id="KW-0732">Signal</keyword>
<evidence type="ECO:0000256" key="1">
    <source>
        <dbReference type="ARBA" id="ARBA00022729"/>
    </source>
</evidence>
<dbReference type="InterPro" id="IPR028994">
    <property type="entry name" value="Integrin_alpha_N"/>
</dbReference>
<name>A0A6V6YR96_9FLAO</name>
<evidence type="ECO:0000259" key="4">
    <source>
        <dbReference type="Pfam" id="PF21348"/>
    </source>
</evidence>
<dbReference type="PANTHER" id="PTHR43118:SF1">
    <property type="entry name" value="RHAMNOGALACTURONAN LYASE (EUROFUNG)"/>
    <property type="match status" value="1"/>
</dbReference>
<evidence type="ECO:0000259" key="3">
    <source>
        <dbReference type="Pfam" id="PF18962"/>
    </source>
</evidence>
<feature type="domain" description="Secretion system C-terminal sorting" evidence="3">
    <location>
        <begin position="643"/>
        <end position="709"/>
    </location>
</feature>
<feature type="domain" description="Rhamnogalacturonan lyase family 11 C-terminal" evidence="4">
    <location>
        <begin position="120"/>
        <end position="618"/>
    </location>
</feature>
<proteinExistence type="predicted"/>
<dbReference type="EC" id="4.2.2.23" evidence="5"/>
<reference evidence="5 6" key="1">
    <citation type="submission" date="2020-06" db="EMBL/GenBank/DDBJ databases">
        <authorList>
            <person name="Criscuolo A."/>
        </authorList>
    </citation>
    <scope>NUCLEOTIDE SEQUENCE [LARGE SCALE GENOMIC DNA]</scope>
    <source>
        <strain evidence="6">CIP 111411</strain>
    </source>
</reference>
<feature type="domain" description="Rhamnogalacturonan I lyase beta-sheet" evidence="2">
    <location>
        <begin position="31"/>
        <end position="116"/>
    </location>
</feature>